<feature type="domain" description="Disease resistance protein Roq1-like winged-helix" evidence="9">
    <location>
        <begin position="270"/>
        <end position="338"/>
    </location>
</feature>
<dbReference type="Gene3D" id="3.40.50.300">
    <property type="entry name" value="P-loop containing nucleotide triphosphate hydrolases"/>
    <property type="match status" value="1"/>
</dbReference>
<evidence type="ECO:0000256" key="2">
    <source>
        <dbReference type="ARBA" id="ARBA00022614"/>
    </source>
</evidence>
<dbReference type="Pfam" id="PF20160">
    <property type="entry name" value="C-JID"/>
    <property type="match status" value="1"/>
</dbReference>
<evidence type="ECO:0000256" key="6">
    <source>
        <dbReference type="ARBA" id="ARBA00047304"/>
    </source>
</evidence>
<feature type="domain" description="Disease resistance R13L4/SHOC-2-like LRR" evidence="10">
    <location>
        <begin position="580"/>
        <end position="663"/>
    </location>
</feature>
<comment type="catalytic activity">
    <reaction evidence="6">
        <text>NAD(+) + H2O = ADP-D-ribose + nicotinamide + H(+)</text>
        <dbReference type="Rhea" id="RHEA:16301"/>
        <dbReference type="ChEBI" id="CHEBI:15377"/>
        <dbReference type="ChEBI" id="CHEBI:15378"/>
        <dbReference type="ChEBI" id="CHEBI:17154"/>
        <dbReference type="ChEBI" id="CHEBI:57540"/>
        <dbReference type="ChEBI" id="CHEBI:57967"/>
        <dbReference type="EC" id="3.2.2.6"/>
    </reaction>
    <physiologicalReaction direction="left-to-right" evidence="6">
        <dbReference type="Rhea" id="RHEA:16302"/>
    </physiologicalReaction>
</comment>
<evidence type="ECO:0000259" key="9">
    <source>
        <dbReference type="Pfam" id="PF23282"/>
    </source>
</evidence>
<evidence type="ECO:0000259" key="7">
    <source>
        <dbReference type="Pfam" id="PF00931"/>
    </source>
</evidence>
<dbReference type="InterPro" id="IPR045344">
    <property type="entry name" value="C-JID"/>
</dbReference>
<dbReference type="RefSeq" id="XP_021811924.1">
    <property type="nucleotide sequence ID" value="XM_021956232.1"/>
</dbReference>
<dbReference type="InterPro" id="IPR055414">
    <property type="entry name" value="LRR_R13L4/SHOC2-like"/>
</dbReference>
<dbReference type="GO" id="GO:0051707">
    <property type="term" value="P:response to other organism"/>
    <property type="evidence" value="ECO:0007669"/>
    <property type="project" value="UniProtKB-ARBA"/>
</dbReference>
<feature type="domain" description="NB-ARC" evidence="7">
    <location>
        <begin position="33"/>
        <end position="200"/>
    </location>
</feature>
<reference evidence="12" key="1">
    <citation type="submission" date="2025-08" db="UniProtKB">
        <authorList>
            <consortium name="RefSeq"/>
        </authorList>
    </citation>
    <scope>IDENTIFICATION</scope>
</reference>
<keyword evidence="3" id="KW-0677">Repeat</keyword>
<name>A0A6P5S823_PRUAV</name>
<keyword evidence="11" id="KW-1185">Reference proteome</keyword>
<evidence type="ECO:0000259" key="8">
    <source>
        <dbReference type="Pfam" id="PF20160"/>
    </source>
</evidence>
<dbReference type="Gene3D" id="3.80.10.10">
    <property type="entry name" value="Ribonuclease Inhibitor"/>
    <property type="match status" value="2"/>
</dbReference>
<dbReference type="InterPro" id="IPR002182">
    <property type="entry name" value="NB-ARC"/>
</dbReference>
<dbReference type="InterPro" id="IPR027417">
    <property type="entry name" value="P-loop_NTPase"/>
</dbReference>
<sequence>YEPSVIQDIVERIAKLNQTTVDVSKGLVGMNSRVEKVLSYLDMGLHKDVRIIGISGTGGIGKTTISQMVFETVRDQFEACSFLGNVREVSEKQGLVRLQEKLLLDLLQSNVNIRNTYMGINAIRHRLRAKMVLIILDDVDRLEQLEALCDHSWFGSGSRIIITSRDKHVLTAFGVDKTHEVELLTDDEALKLFSRTAFKNYQVKEEYLHLSMNIVKYASGLPLALKVLGSFLFKKSVHEWATELDRLSQERDTDRTIFDVLKISFDGLIESEKKIFLDIACFFKGEDIDRVTRILESCGYYPDIGIPVLIQRALVTVSRGKLWMHDLIQQLGWNIVHQECFEEPGRRSRLWLREDIIPVLVNNKVTDAVEGIALDSPKLEEARCDSEAFSKMHNLRFLQIRNVHMTEGPEFLSNALVFLEWNEYPTKSLPQSFQPVKLCELNLCYSSIEQLWNGEKCLEKLIFINVSWSQNLTRTPDFTGSPNLQSLILEGCTNLELIHPSIAGLKRLKVLNLKGCRSLESFPHRIEMERLEILILSSCSRIKKIPEFAEPMEHLLELSLEETAIEKLPLSIERLIGLTLLNLRNCKYLERLPCNICKLKSLKSLNICGCLKLNELPESLGQLDCLEELDVSGTSISTLPSSIFLMENLKMLSLHGCKGLPHESENNPLNDQSMPRNRTRLVGLQFPISTSGLSSLTELNLSDCNLQEGTITENLGCLFSLVSLNLSKNNFLSLPKSISQLSKLHNLNLECCKLLQQMPDLSPKVNLGVGSEGSNSLERLSSCFNYINCFELVKNQDCNNIAIALLRRFIQGIPYPGNRFETIIPCSEISGWFIDRSARSGVSMDLPEDWYMNNWRGYALCAVFGLGRRIPAGNLLGKWKFEKETDSTEHGLRCEVSPNNLGSGGWCPFFGCSQELGQIESDHIWLSFVGCEHFGTAWQYSCRRLEFLFKTLGSSLEVKKCGVRLIYDQDIGLGPKP</sequence>
<dbReference type="GO" id="GO:0043531">
    <property type="term" value="F:ADP binding"/>
    <property type="evidence" value="ECO:0007669"/>
    <property type="project" value="InterPro"/>
</dbReference>
<evidence type="ECO:0000256" key="1">
    <source>
        <dbReference type="ARBA" id="ARBA00011982"/>
    </source>
</evidence>
<evidence type="ECO:0000313" key="11">
    <source>
        <dbReference type="Proteomes" id="UP000515124"/>
    </source>
</evidence>
<dbReference type="Gene3D" id="1.10.8.430">
    <property type="entry name" value="Helical domain of apoptotic protease-activating factors"/>
    <property type="match status" value="1"/>
</dbReference>
<proteinExistence type="predicted"/>
<dbReference type="GeneID" id="110755072"/>
<dbReference type="EC" id="3.2.2.6" evidence="1"/>
<dbReference type="SMART" id="SM00369">
    <property type="entry name" value="LRR_TYP"/>
    <property type="match status" value="4"/>
</dbReference>
<dbReference type="Pfam" id="PF23598">
    <property type="entry name" value="LRR_14"/>
    <property type="match status" value="1"/>
</dbReference>
<dbReference type="SMR" id="A0A6P5S823"/>
<dbReference type="GO" id="GO:0061809">
    <property type="term" value="F:NAD+ nucleosidase activity, cyclic ADP-ribose generating"/>
    <property type="evidence" value="ECO:0007669"/>
    <property type="project" value="UniProtKB-EC"/>
</dbReference>
<evidence type="ECO:0000259" key="10">
    <source>
        <dbReference type="Pfam" id="PF23598"/>
    </source>
</evidence>
<organism evidence="11 12">
    <name type="scientific">Prunus avium</name>
    <name type="common">Cherry</name>
    <name type="synonym">Cerasus avium</name>
    <dbReference type="NCBI Taxonomy" id="42229"/>
    <lineage>
        <taxon>Eukaryota</taxon>
        <taxon>Viridiplantae</taxon>
        <taxon>Streptophyta</taxon>
        <taxon>Embryophyta</taxon>
        <taxon>Tracheophyta</taxon>
        <taxon>Spermatophyta</taxon>
        <taxon>Magnoliopsida</taxon>
        <taxon>eudicotyledons</taxon>
        <taxon>Gunneridae</taxon>
        <taxon>Pentapetalae</taxon>
        <taxon>rosids</taxon>
        <taxon>fabids</taxon>
        <taxon>Rosales</taxon>
        <taxon>Rosaceae</taxon>
        <taxon>Amygdaloideae</taxon>
        <taxon>Amygdaleae</taxon>
        <taxon>Prunus</taxon>
    </lineage>
</organism>
<dbReference type="InterPro" id="IPR032675">
    <property type="entry name" value="LRR_dom_sf"/>
</dbReference>
<dbReference type="PANTHER" id="PTHR11017">
    <property type="entry name" value="LEUCINE-RICH REPEAT-CONTAINING PROTEIN"/>
    <property type="match status" value="1"/>
</dbReference>
<dbReference type="InterPro" id="IPR044974">
    <property type="entry name" value="Disease_R_plants"/>
</dbReference>
<dbReference type="InterPro" id="IPR042197">
    <property type="entry name" value="Apaf_helical"/>
</dbReference>
<feature type="domain" description="C-JID" evidence="8">
    <location>
        <begin position="825"/>
        <end position="971"/>
    </location>
</feature>
<dbReference type="Proteomes" id="UP000515124">
    <property type="component" value="Unplaced"/>
</dbReference>
<evidence type="ECO:0000313" key="12">
    <source>
        <dbReference type="RefSeq" id="XP_021811924.1"/>
    </source>
</evidence>
<evidence type="ECO:0000256" key="4">
    <source>
        <dbReference type="ARBA" id="ARBA00022821"/>
    </source>
</evidence>
<dbReference type="InterPro" id="IPR001611">
    <property type="entry name" value="Leu-rich_rpt"/>
</dbReference>
<keyword evidence="5" id="KW-0520">NAD</keyword>
<keyword evidence="4" id="KW-0611">Plant defense</keyword>
<keyword evidence="2" id="KW-0433">Leucine-rich repeat</keyword>
<evidence type="ECO:0000256" key="5">
    <source>
        <dbReference type="ARBA" id="ARBA00023027"/>
    </source>
</evidence>
<dbReference type="InterPro" id="IPR058192">
    <property type="entry name" value="WHD_ROQ1-like"/>
</dbReference>
<dbReference type="PRINTS" id="PR00364">
    <property type="entry name" value="DISEASERSIST"/>
</dbReference>
<dbReference type="KEGG" id="pavi:110755072"/>
<accession>A0A6P5S823</accession>
<evidence type="ECO:0000256" key="3">
    <source>
        <dbReference type="ARBA" id="ARBA00022737"/>
    </source>
</evidence>
<gene>
    <name evidence="12" type="primary">LOC110755072</name>
</gene>
<dbReference type="SUPFAM" id="SSF52540">
    <property type="entry name" value="P-loop containing nucleoside triphosphate hydrolases"/>
    <property type="match status" value="1"/>
</dbReference>
<dbReference type="Pfam" id="PF23282">
    <property type="entry name" value="WHD_ROQ1"/>
    <property type="match status" value="1"/>
</dbReference>
<dbReference type="Pfam" id="PF00560">
    <property type="entry name" value="LRR_1"/>
    <property type="match status" value="1"/>
</dbReference>
<dbReference type="SUPFAM" id="SSF52058">
    <property type="entry name" value="L domain-like"/>
    <property type="match status" value="2"/>
</dbReference>
<dbReference type="GO" id="GO:0006952">
    <property type="term" value="P:defense response"/>
    <property type="evidence" value="ECO:0007669"/>
    <property type="project" value="UniProtKB-KW"/>
</dbReference>
<dbReference type="PANTHER" id="PTHR11017:SF527">
    <property type="entry name" value="TMV RESISTANCE PROTEIN N-LIKE"/>
    <property type="match status" value="1"/>
</dbReference>
<dbReference type="Pfam" id="PF00931">
    <property type="entry name" value="NB-ARC"/>
    <property type="match status" value="1"/>
</dbReference>
<feature type="non-terminal residue" evidence="12">
    <location>
        <position position="1"/>
    </location>
</feature>
<protein>
    <recommendedName>
        <fullName evidence="1">ADP-ribosyl cyclase/cyclic ADP-ribose hydrolase</fullName>
        <ecNumber evidence="1">3.2.2.6</ecNumber>
    </recommendedName>
</protein>
<dbReference type="AlphaFoldDB" id="A0A6P5S823"/>
<dbReference type="InterPro" id="IPR003591">
    <property type="entry name" value="Leu-rich_rpt_typical-subtyp"/>
</dbReference>